<protein>
    <submittedName>
        <fullName evidence="3">HPP family protein</fullName>
    </submittedName>
</protein>
<keyword evidence="1" id="KW-0472">Membrane</keyword>
<evidence type="ECO:0000313" key="4">
    <source>
        <dbReference type="Proteomes" id="UP000783102"/>
    </source>
</evidence>
<gene>
    <name evidence="3" type="ORF">G6731_08415</name>
</gene>
<dbReference type="InterPro" id="IPR058581">
    <property type="entry name" value="TM_HPP"/>
</dbReference>
<evidence type="ECO:0000256" key="1">
    <source>
        <dbReference type="SAM" id="Phobius"/>
    </source>
</evidence>
<organism evidence="3 4">
    <name type="scientific">Polynucleobacter paneuropaeus</name>
    <dbReference type="NCBI Taxonomy" id="2527775"/>
    <lineage>
        <taxon>Bacteria</taxon>
        <taxon>Pseudomonadati</taxon>
        <taxon>Pseudomonadota</taxon>
        <taxon>Betaproteobacteria</taxon>
        <taxon>Burkholderiales</taxon>
        <taxon>Burkholderiaceae</taxon>
        <taxon>Polynucleobacter</taxon>
    </lineage>
</organism>
<proteinExistence type="predicted"/>
<keyword evidence="1" id="KW-1133">Transmembrane helix</keyword>
<name>A0A9Q2WJ67_9BURK</name>
<dbReference type="Pfam" id="PF04982">
    <property type="entry name" value="TM_HPP"/>
    <property type="match status" value="1"/>
</dbReference>
<reference evidence="3" key="1">
    <citation type="journal article" date="2021" name="Genome Biol. Evol.">
        <title>Continental-Scale Gene Flow Prevents Allopatric Divergence of Pelagic Freshwater Bacteria.</title>
        <authorList>
            <person name="Hoetzinger M."/>
            <person name="Pitt A."/>
            <person name="Huemer A."/>
            <person name="Hahn M.W."/>
        </authorList>
    </citation>
    <scope>NUCLEOTIDE SEQUENCE</scope>
    <source>
        <strain evidence="3">SM1-W8</strain>
    </source>
</reference>
<dbReference type="InterPro" id="IPR007065">
    <property type="entry name" value="HPP"/>
</dbReference>
<dbReference type="PANTHER" id="PTHR33741">
    <property type="entry name" value="TRANSMEMBRANE PROTEIN DDB_G0269096-RELATED"/>
    <property type="match status" value="1"/>
</dbReference>
<accession>A0A9Q2WJ67</accession>
<dbReference type="EMBL" id="JAANEY010000001">
    <property type="protein sequence ID" value="MBT8551974.1"/>
    <property type="molecule type" value="Genomic_DNA"/>
</dbReference>
<comment type="caution">
    <text evidence="3">The sequence shown here is derived from an EMBL/GenBank/DDBJ whole genome shotgun (WGS) entry which is preliminary data.</text>
</comment>
<evidence type="ECO:0000313" key="3">
    <source>
        <dbReference type="EMBL" id="MBT8551974.1"/>
    </source>
</evidence>
<dbReference type="PANTHER" id="PTHR33741:SF5">
    <property type="entry name" value="TRANSMEMBRANE PROTEIN DDB_G0269096-RELATED"/>
    <property type="match status" value="1"/>
</dbReference>
<dbReference type="Proteomes" id="UP000783102">
    <property type="component" value="Unassembled WGS sequence"/>
</dbReference>
<sequence length="179" mass="19147">MPTLKETFKHYSFYLGGDQPAVSWQERARTVLGAFIGIMLVLTIAKYLGESVGIDEWLMASLGASALLVFALPQSPLAQPWAVIAGNTLSALVGISCAHFTDLPISVTLALAASLSILGMFILRCLHPPAAAVALIAVLGHVLHYRYAFFPVMVDSVLLILAGAIYSNLTGKPYPNHPK</sequence>
<feature type="domain" description="HPP transmembrane region" evidence="2">
    <location>
        <begin position="20"/>
        <end position="175"/>
    </location>
</feature>
<keyword evidence="1" id="KW-0812">Transmembrane</keyword>
<feature type="transmembrane region" description="Helical" evidence="1">
    <location>
        <begin position="30"/>
        <end position="48"/>
    </location>
</feature>
<evidence type="ECO:0000259" key="2">
    <source>
        <dbReference type="Pfam" id="PF04982"/>
    </source>
</evidence>
<feature type="transmembrane region" description="Helical" evidence="1">
    <location>
        <begin position="107"/>
        <end position="126"/>
    </location>
</feature>
<dbReference type="AlphaFoldDB" id="A0A9Q2WJ67"/>
<feature type="transmembrane region" description="Helical" evidence="1">
    <location>
        <begin position="147"/>
        <end position="169"/>
    </location>
</feature>
<feature type="transmembrane region" description="Helical" evidence="1">
    <location>
        <begin position="81"/>
        <end position="101"/>
    </location>
</feature>